<dbReference type="Pfam" id="PF13432">
    <property type="entry name" value="TPR_16"/>
    <property type="match status" value="3"/>
</dbReference>
<organism evidence="10 11">
    <name type="scientific">Halioglobus maricola</name>
    <dbReference type="NCBI Taxonomy" id="2601894"/>
    <lineage>
        <taxon>Bacteria</taxon>
        <taxon>Pseudomonadati</taxon>
        <taxon>Pseudomonadota</taxon>
        <taxon>Gammaproteobacteria</taxon>
        <taxon>Cellvibrionales</taxon>
        <taxon>Halieaceae</taxon>
        <taxon>Halioglobus</taxon>
    </lineage>
</organism>
<feature type="repeat" description="TPR" evidence="8">
    <location>
        <begin position="130"/>
        <end position="163"/>
    </location>
</feature>
<evidence type="ECO:0000256" key="6">
    <source>
        <dbReference type="ARBA" id="ARBA00022737"/>
    </source>
</evidence>
<dbReference type="EMBL" id="CP036422">
    <property type="protein sequence ID" value="QFU74427.1"/>
    <property type="molecule type" value="Genomic_DNA"/>
</dbReference>
<dbReference type="Proteomes" id="UP000326287">
    <property type="component" value="Chromosome"/>
</dbReference>
<accession>A0A5P9NF70</accession>
<evidence type="ECO:0000256" key="1">
    <source>
        <dbReference type="ARBA" id="ARBA00004922"/>
    </source>
</evidence>
<comment type="pathway">
    <text evidence="1">Protein modification; protein glycosylation.</text>
</comment>
<dbReference type="SMART" id="SM00028">
    <property type="entry name" value="TPR"/>
    <property type="match status" value="6"/>
</dbReference>
<feature type="domain" description="O-GlcNAc transferase C-terminal" evidence="9">
    <location>
        <begin position="342"/>
        <end position="499"/>
    </location>
</feature>
<dbReference type="PANTHER" id="PTHR44366:SF1">
    <property type="entry name" value="UDP-N-ACETYLGLUCOSAMINE--PEPTIDE N-ACETYLGLUCOSAMINYLTRANSFERASE 110 KDA SUBUNIT"/>
    <property type="match status" value="1"/>
</dbReference>
<keyword evidence="7 8" id="KW-0802">TPR repeat</keyword>
<evidence type="ECO:0000256" key="5">
    <source>
        <dbReference type="ARBA" id="ARBA00022679"/>
    </source>
</evidence>
<dbReference type="AlphaFoldDB" id="A0A5P9NF70"/>
<evidence type="ECO:0000256" key="3">
    <source>
        <dbReference type="ARBA" id="ARBA00011970"/>
    </source>
</evidence>
<evidence type="ECO:0000259" key="9">
    <source>
        <dbReference type="Pfam" id="PF13844"/>
    </source>
</evidence>
<protein>
    <recommendedName>
        <fullName evidence="3">protein O-GlcNAc transferase</fullName>
        <ecNumber evidence="3">2.4.1.255</ecNumber>
    </recommendedName>
</protein>
<sequence length="717" mass="79817">MPINVKKSLLKASSMIKRGNPQAAEQIYRDILEQFPQNSQAIKGLAALTSGGTLRTAGPAPSREQMAQLVAMYQTGRYEKALAMARQLADQFPVDPVILNFIGVVYAAQQRHLEAVAAYTRAIQLLPTYTEALCNQGISMQAAGQADNAFDAFDRAVELEPNNPRALMGRATTRRDRGDLEGAVKDYRLSLEIDPSNASAHNNLGNLLQYLGNYHSAVASYTQAINLNPGNADIWFNLGQTEFQTRHFDKSMKAYQEALKLDPGLGEARAKALHIRRYQCDWSAPETAHDRSLGLAGEEVNPFSMLSIDPDPAQQLIRATQYYQRQYGQIEALRALPPAAAERPEKIRIGYFSADFHAHATMYLMGGMLERHDRERFSIHAFSFGPVDDDPQNTRLRKAVDAYHDVRHMSEQTIAELSIAENIDIAVDLKGYTANCRPGIFGYRAAPIQISYLGYPGTLGMPEMDYIIGDETVTPAHQAKHYSEKIISLPNSYQANDNTREISTHPPSRESLGLPEGAFVFCCFNSNYKISSREFDIWMRLLSQVDNSVLWLLNPGETAKTNLTRAAESHGINTARLIFSEKLPLSEHLSRHCHADLFLDTFNCNAHTTASDALWAGLPVITRLGQGFASRVGGSLLRAVGLDELITESDEAYEQLALELARDADRLSDIRTRLEDRGAKAPLFDTARFTQDIEAAYEATYDRYLRGEAPEHITVPR</sequence>
<dbReference type="InterPro" id="IPR037919">
    <property type="entry name" value="OGT"/>
</dbReference>
<dbReference type="Pfam" id="PF13174">
    <property type="entry name" value="TPR_6"/>
    <property type="match status" value="1"/>
</dbReference>
<evidence type="ECO:0000256" key="4">
    <source>
        <dbReference type="ARBA" id="ARBA00022676"/>
    </source>
</evidence>
<dbReference type="PROSITE" id="PS50293">
    <property type="entry name" value="TPR_REGION"/>
    <property type="match status" value="2"/>
</dbReference>
<dbReference type="GO" id="GO:0097363">
    <property type="term" value="F:protein O-acetylglucosaminyltransferase activity"/>
    <property type="evidence" value="ECO:0007669"/>
    <property type="project" value="UniProtKB-EC"/>
</dbReference>
<dbReference type="KEGG" id="halc:EY643_01470"/>
<evidence type="ECO:0000256" key="8">
    <source>
        <dbReference type="PROSITE-ProRule" id="PRU00339"/>
    </source>
</evidence>
<dbReference type="GO" id="GO:0006493">
    <property type="term" value="P:protein O-linked glycosylation"/>
    <property type="evidence" value="ECO:0007669"/>
    <property type="project" value="InterPro"/>
</dbReference>
<dbReference type="Gene3D" id="1.25.40.10">
    <property type="entry name" value="Tetratricopeptide repeat domain"/>
    <property type="match status" value="1"/>
</dbReference>
<comment type="similarity">
    <text evidence="2">Belongs to the glycosyltransferase 41 family. O-GlcNAc transferase subfamily.</text>
</comment>
<keyword evidence="5" id="KW-0808">Transferase</keyword>
<reference evidence="10 11" key="1">
    <citation type="submission" date="2019-02" db="EMBL/GenBank/DDBJ databases">
        <authorList>
            <person name="Li S.-H."/>
        </authorList>
    </citation>
    <scope>NUCLEOTIDE SEQUENCE [LARGE SCALE GENOMIC DNA]</scope>
    <source>
        <strain evidence="10 11">IMCC14385</strain>
    </source>
</reference>
<proteinExistence type="inferred from homology"/>
<evidence type="ECO:0000256" key="7">
    <source>
        <dbReference type="ARBA" id="ARBA00022803"/>
    </source>
</evidence>
<keyword evidence="4" id="KW-0328">Glycosyltransferase</keyword>
<dbReference type="EC" id="2.4.1.255" evidence="3"/>
<dbReference type="Gene3D" id="3.40.50.2000">
    <property type="entry name" value="Glycogen Phosphorylase B"/>
    <property type="match status" value="1"/>
</dbReference>
<feature type="repeat" description="TPR" evidence="8">
    <location>
        <begin position="198"/>
        <end position="231"/>
    </location>
</feature>
<dbReference type="Gene3D" id="3.40.50.11380">
    <property type="match status" value="1"/>
</dbReference>
<evidence type="ECO:0000313" key="10">
    <source>
        <dbReference type="EMBL" id="QFU74427.1"/>
    </source>
</evidence>
<evidence type="ECO:0000313" key="11">
    <source>
        <dbReference type="Proteomes" id="UP000326287"/>
    </source>
</evidence>
<feature type="repeat" description="TPR" evidence="8">
    <location>
        <begin position="232"/>
        <end position="265"/>
    </location>
</feature>
<dbReference type="PROSITE" id="PS50005">
    <property type="entry name" value="TPR"/>
    <property type="match status" value="5"/>
</dbReference>
<feature type="domain" description="O-GlcNAc transferase C-terminal" evidence="9">
    <location>
        <begin position="508"/>
        <end position="693"/>
    </location>
</feature>
<dbReference type="SUPFAM" id="SSF48452">
    <property type="entry name" value="TPR-like"/>
    <property type="match status" value="1"/>
</dbReference>
<dbReference type="OrthoDB" id="255821at2"/>
<feature type="repeat" description="TPR" evidence="8">
    <location>
        <begin position="164"/>
        <end position="197"/>
    </location>
</feature>
<dbReference type="Pfam" id="PF13844">
    <property type="entry name" value="Glyco_transf_41"/>
    <property type="match status" value="2"/>
</dbReference>
<keyword evidence="6" id="KW-0677">Repeat</keyword>
<dbReference type="InterPro" id="IPR011990">
    <property type="entry name" value="TPR-like_helical_dom_sf"/>
</dbReference>
<name>A0A5P9NF70_9GAMM</name>
<dbReference type="InterPro" id="IPR019734">
    <property type="entry name" value="TPR_rpt"/>
</dbReference>
<dbReference type="PANTHER" id="PTHR44366">
    <property type="entry name" value="UDP-N-ACETYLGLUCOSAMINE--PEPTIDE N-ACETYLGLUCOSAMINYLTRANSFERASE 110 KDA SUBUNIT"/>
    <property type="match status" value="1"/>
</dbReference>
<keyword evidence="11" id="KW-1185">Reference proteome</keyword>
<dbReference type="RefSeq" id="WP_152660539.1">
    <property type="nucleotide sequence ID" value="NZ_CP036422.1"/>
</dbReference>
<evidence type="ECO:0000256" key="2">
    <source>
        <dbReference type="ARBA" id="ARBA00005386"/>
    </source>
</evidence>
<feature type="repeat" description="TPR" evidence="8">
    <location>
        <begin position="96"/>
        <end position="129"/>
    </location>
</feature>
<gene>
    <name evidence="10" type="ORF">EY643_01470</name>
</gene>
<dbReference type="InterPro" id="IPR029489">
    <property type="entry name" value="OGT/SEC/SPY_C"/>
</dbReference>